<dbReference type="InterPro" id="IPR058548">
    <property type="entry name" value="MlaB-like_STAS"/>
</dbReference>
<evidence type="ECO:0000313" key="3">
    <source>
        <dbReference type="Proteomes" id="UP001501455"/>
    </source>
</evidence>
<feature type="domain" description="STAS" evidence="1">
    <location>
        <begin position="3"/>
        <end position="101"/>
    </location>
</feature>
<dbReference type="InterPro" id="IPR036513">
    <property type="entry name" value="STAS_dom_sf"/>
</dbReference>
<gene>
    <name evidence="2" type="ORF">GCM10019016_134790</name>
</gene>
<dbReference type="RefSeq" id="WP_345586353.1">
    <property type="nucleotide sequence ID" value="NZ_BAAAXF010000090.1"/>
</dbReference>
<accession>A0ABP6UHC3</accession>
<keyword evidence="3" id="KW-1185">Reference proteome</keyword>
<dbReference type="SUPFAM" id="SSF52091">
    <property type="entry name" value="SpoIIaa-like"/>
    <property type="match status" value="1"/>
</dbReference>
<comment type="caution">
    <text evidence="2">The sequence shown here is derived from an EMBL/GenBank/DDBJ whole genome shotgun (WGS) entry which is preliminary data.</text>
</comment>
<dbReference type="CDD" id="cd07043">
    <property type="entry name" value="STAS_anti-anti-sigma_factors"/>
    <property type="match status" value="1"/>
</dbReference>
<evidence type="ECO:0000313" key="2">
    <source>
        <dbReference type="EMBL" id="GAA3506364.1"/>
    </source>
</evidence>
<proteinExistence type="predicted"/>
<evidence type="ECO:0000259" key="1">
    <source>
        <dbReference type="PROSITE" id="PS50801"/>
    </source>
</evidence>
<protein>
    <recommendedName>
        <fullName evidence="1">STAS domain-containing protein</fullName>
    </recommendedName>
</protein>
<dbReference type="Proteomes" id="UP001501455">
    <property type="component" value="Unassembled WGS sequence"/>
</dbReference>
<organism evidence="2 3">
    <name type="scientific">Streptomyces prasinosporus</name>
    <dbReference type="NCBI Taxonomy" id="68256"/>
    <lineage>
        <taxon>Bacteria</taxon>
        <taxon>Bacillati</taxon>
        <taxon>Actinomycetota</taxon>
        <taxon>Actinomycetes</taxon>
        <taxon>Kitasatosporales</taxon>
        <taxon>Streptomycetaceae</taxon>
        <taxon>Streptomyces</taxon>
        <taxon>Streptomyces albogriseolus group</taxon>
    </lineage>
</organism>
<dbReference type="Pfam" id="PF13466">
    <property type="entry name" value="STAS_2"/>
    <property type="match status" value="1"/>
</dbReference>
<name>A0ABP6UHC3_9ACTN</name>
<reference evidence="3" key="1">
    <citation type="journal article" date="2019" name="Int. J. Syst. Evol. Microbiol.">
        <title>The Global Catalogue of Microorganisms (GCM) 10K type strain sequencing project: providing services to taxonomists for standard genome sequencing and annotation.</title>
        <authorList>
            <consortium name="The Broad Institute Genomics Platform"/>
            <consortium name="The Broad Institute Genome Sequencing Center for Infectious Disease"/>
            <person name="Wu L."/>
            <person name="Ma J."/>
        </authorList>
    </citation>
    <scope>NUCLEOTIDE SEQUENCE [LARGE SCALE GENOMIC DNA]</scope>
    <source>
        <strain evidence="3">JCM 4816</strain>
    </source>
</reference>
<dbReference type="EMBL" id="BAAAXF010000090">
    <property type="protein sequence ID" value="GAA3506364.1"/>
    <property type="molecule type" value="Genomic_DNA"/>
</dbReference>
<dbReference type="PROSITE" id="PS50801">
    <property type="entry name" value="STAS"/>
    <property type="match status" value="1"/>
</dbReference>
<dbReference type="Gene3D" id="3.30.750.24">
    <property type="entry name" value="STAS domain"/>
    <property type="match status" value="1"/>
</dbReference>
<dbReference type="InterPro" id="IPR002645">
    <property type="entry name" value="STAS_dom"/>
</dbReference>
<sequence length="123" mass="12988">MSRLPGPRSHPATLTVPVAGELDDVSGSELIGTVVAHLTGEAPPREVRLDFRDLVRVDPLGLSALLTLHRHTSAARVALRLDNRPGVLDRVLRQTNVLEHLTAAVTPDGAREDGDGTTGAPAP</sequence>